<evidence type="ECO:0000313" key="1">
    <source>
        <dbReference type="EMBL" id="CAG8369679.1"/>
    </source>
</evidence>
<name>A0A9W4J4W8_9EURO</name>
<reference evidence="1" key="1">
    <citation type="submission" date="2021-07" db="EMBL/GenBank/DDBJ databases">
        <authorList>
            <person name="Branca A.L. A."/>
        </authorList>
    </citation>
    <scope>NUCLEOTIDE SEQUENCE</scope>
</reference>
<dbReference type="AlphaFoldDB" id="A0A9W4J4W8"/>
<dbReference type="Proteomes" id="UP001152646">
    <property type="component" value="Unassembled WGS sequence"/>
</dbReference>
<evidence type="ECO:0000313" key="2">
    <source>
        <dbReference type="Proteomes" id="UP001152646"/>
    </source>
</evidence>
<comment type="caution">
    <text evidence="1">The sequence shown here is derived from an EMBL/GenBank/DDBJ whole genome shotgun (WGS) entry which is preliminary data.</text>
</comment>
<accession>A0A9W4J4W8</accession>
<proteinExistence type="predicted"/>
<organism evidence="1 2">
    <name type="scientific">Penicillium salamii</name>
    <dbReference type="NCBI Taxonomy" id="1612424"/>
    <lineage>
        <taxon>Eukaryota</taxon>
        <taxon>Fungi</taxon>
        <taxon>Dikarya</taxon>
        <taxon>Ascomycota</taxon>
        <taxon>Pezizomycotina</taxon>
        <taxon>Eurotiomycetes</taxon>
        <taxon>Eurotiomycetidae</taxon>
        <taxon>Eurotiales</taxon>
        <taxon>Aspergillaceae</taxon>
        <taxon>Penicillium</taxon>
    </lineage>
</organism>
<protein>
    <submittedName>
        <fullName evidence="1">Uncharacterized protein</fullName>
    </submittedName>
</protein>
<dbReference type="EMBL" id="CAJVPA010000180">
    <property type="protein sequence ID" value="CAG8369679.1"/>
    <property type="molecule type" value="Genomic_DNA"/>
</dbReference>
<sequence length="210" mass="23293">MAQNVTKTQTWAISTEPVPVPLQNKIVTECYLEMLNLGHGANHAILRVVFKHPQVKASPRAPANTLGLVINLEINGRLAPPSVPGDVVVRTHAHTGTHQRAVRSIPLPVRGKKRVRHFLAGIKTAHLLPCFFDYIDPDAVGCRDFMSQYIYHLDQQKVLKLPANAADTVYDPFNYRYTAGGVADPHQPPRALFGHHKFDHVIIMAVNLAP</sequence>
<gene>
    <name evidence="1" type="ORF">PSALAMII_LOCUS4786</name>
</gene>
<dbReference type="OrthoDB" id="4349688at2759"/>